<accession>A0ABS4KVB9</accession>
<dbReference type="SFLD" id="SFLDG01135">
    <property type="entry name" value="C1.5.6:_HAD__Beta-PGM__Phospha"/>
    <property type="match status" value="1"/>
</dbReference>
<proteinExistence type="predicted"/>
<evidence type="ECO:0000313" key="1">
    <source>
        <dbReference type="EMBL" id="MBP2033545.1"/>
    </source>
</evidence>
<organism evidence="1 2">
    <name type="scientific">Clostridium algifaecis</name>
    <dbReference type="NCBI Taxonomy" id="1472040"/>
    <lineage>
        <taxon>Bacteria</taxon>
        <taxon>Bacillati</taxon>
        <taxon>Bacillota</taxon>
        <taxon>Clostridia</taxon>
        <taxon>Eubacteriales</taxon>
        <taxon>Clostridiaceae</taxon>
        <taxon>Clostridium</taxon>
    </lineage>
</organism>
<dbReference type="RefSeq" id="WP_209702812.1">
    <property type="nucleotide sequence ID" value="NZ_JAGGLM010000016.1"/>
</dbReference>
<gene>
    <name evidence="1" type="ORF">J2Z42_002248</name>
</gene>
<dbReference type="Pfam" id="PF13419">
    <property type="entry name" value="HAD_2"/>
    <property type="match status" value="1"/>
</dbReference>
<dbReference type="PRINTS" id="PR00413">
    <property type="entry name" value="HADHALOGNASE"/>
</dbReference>
<dbReference type="InterPro" id="IPR023198">
    <property type="entry name" value="PGP-like_dom2"/>
</dbReference>
<reference evidence="1 2" key="1">
    <citation type="submission" date="2021-03" db="EMBL/GenBank/DDBJ databases">
        <title>Genomic Encyclopedia of Type Strains, Phase IV (KMG-IV): sequencing the most valuable type-strain genomes for metagenomic binning, comparative biology and taxonomic classification.</title>
        <authorList>
            <person name="Goeker M."/>
        </authorList>
    </citation>
    <scope>NUCLEOTIDE SEQUENCE [LARGE SCALE GENOMIC DNA]</scope>
    <source>
        <strain evidence="1 2">DSM 28783</strain>
    </source>
</reference>
<dbReference type="Gene3D" id="3.40.50.1000">
    <property type="entry name" value="HAD superfamily/HAD-like"/>
    <property type="match status" value="1"/>
</dbReference>
<dbReference type="NCBIfam" id="TIGR01509">
    <property type="entry name" value="HAD-SF-IA-v3"/>
    <property type="match status" value="1"/>
</dbReference>
<sequence length="220" mass="24855">MMDLKLVIFDMDGLMFDTERIARIAYKETGEKYGYTFNDCIFQKITGASCKSRNKTFIETFGENFPLEAALSYKNKIFRDIIKKDRVPIKPGLLELIKFLKENKIKMAVASSSRAEVINYYLTMTGITGFDFIISGEDIKESKPNPEIFLTPCEKLDVDTNNAIVLEDSTNGINASLNAGIKPIWVPDLIRIPDELMSKIFAKAGSLLDVIDIINKNFNI</sequence>
<dbReference type="InterPro" id="IPR006439">
    <property type="entry name" value="HAD-SF_hydro_IA"/>
</dbReference>
<name>A0ABS4KVB9_9CLOT</name>
<dbReference type="Gene3D" id="1.10.150.240">
    <property type="entry name" value="Putative phosphatase, domain 2"/>
    <property type="match status" value="1"/>
</dbReference>
<protein>
    <submittedName>
        <fullName evidence="1">HAD superfamily hydrolase (TIGR01509 family)</fullName>
    </submittedName>
</protein>
<dbReference type="InterPro" id="IPR036412">
    <property type="entry name" value="HAD-like_sf"/>
</dbReference>
<dbReference type="PANTHER" id="PTHR18901:SF38">
    <property type="entry name" value="PSEUDOURIDINE-5'-PHOSPHATASE"/>
    <property type="match status" value="1"/>
</dbReference>
<evidence type="ECO:0000313" key="2">
    <source>
        <dbReference type="Proteomes" id="UP001519307"/>
    </source>
</evidence>
<dbReference type="InterPro" id="IPR041492">
    <property type="entry name" value="HAD_2"/>
</dbReference>
<dbReference type="EMBL" id="JAGGLM010000016">
    <property type="protein sequence ID" value="MBP2033545.1"/>
    <property type="molecule type" value="Genomic_DNA"/>
</dbReference>
<dbReference type="CDD" id="cd07505">
    <property type="entry name" value="HAD_BPGM-like"/>
    <property type="match status" value="1"/>
</dbReference>
<keyword evidence="1" id="KW-0378">Hydrolase</keyword>
<dbReference type="SFLD" id="SFLDG01129">
    <property type="entry name" value="C1.5:_HAD__Beta-PGM__Phosphata"/>
    <property type="match status" value="1"/>
</dbReference>
<comment type="caution">
    <text evidence="1">The sequence shown here is derived from an EMBL/GenBank/DDBJ whole genome shotgun (WGS) entry which is preliminary data.</text>
</comment>
<dbReference type="SFLD" id="SFLDS00003">
    <property type="entry name" value="Haloacid_Dehalogenase"/>
    <property type="match status" value="1"/>
</dbReference>
<dbReference type="PANTHER" id="PTHR18901">
    <property type="entry name" value="2-DEOXYGLUCOSE-6-PHOSPHATE PHOSPHATASE 2"/>
    <property type="match status" value="1"/>
</dbReference>
<dbReference type="GO" id="GO:0016787">
    <property type="term" value="F:hydrolase activity"/>
    <property type="evidence" value="ECO:0007669"/>
    <property type="project" value="UniProtKB-KW"/>
</dbReference>
<keyword evidence="2" id="KW-1185">Reference proteome</keyword>
<dbReference type="Proteomes" id="UP001519307">
    <property type="component" value="Unassembled WGS sequence"/>
</dbReference>
<dbReference type="InterPro" id="IPR023214">
    <property type="entry name" value="HAD_sf"/>
</dbReference>
<dbReference type="SUPFAM" id="SSF56784">
    <property type="entry name" value="HAD-like"/>
    <property type="match status" value="1"/>
</dbReference>